<dbReference type="Pfam" id="PF01183">
    <property type="entry name" value="Glyco_hydro_25"/>
    <property type="match status" value="1"/>
</dbReference>
<name>A0A8J2YP12_9BACL</name>
<dbReference type="Gene3D" id="1.10.101.10">
    <property type="entry name" value="PGBD-like superfamily/PGBD"/>
    <property type="match status" value="1"/>
</dbReference>
<dbReference type="SUPFAM" id="SSF51445">
    <property type="entry name" value="(Trans)glycosidases"/>
    <property type="match status" value="1"/>
</dbReference>
<comment type="caution">
    <text evidence="6">The sequence shown here is derived from an EMBL/GenBank/DDBJ whole genome shotgun (WGS) entry which is preliminary data.</text>
</comment>
<keyword evidence="2 4" id="KW-0378">Hydrolase</keyword>
<dbReference type="InterPro" id="IPR036366">
    <property type="entry name" value="PGBDSf"/>
</dbReference>
<dbReference type="GO" id="GO:0016998">
    <property type="term" value="P:cell wall macromolecule catabolic process"/>
    <property type="evidence" value="ECO:0007669"/>
    <property type="project" value="InterPro"/>
</dbReference>
<keyword evidence="7" id="KW-1185">Reference proteome</keyword>
<dbReference type="InterPro" id="IPR002053">
    <property type="entry name" value="Glyco_hydro_25"/>
</dbReference>
<feature type="domain" description="LysM" evidence="5">
    <location>
        <begin position="216"/>
        <end position="260"/>
    </location>
</feature>
<reference evidence="6" key="2">
    <citation type="submission" date="2020-09" db="EMBL/GenBank/DDBJ databases">
        <authorList>
            <person name="Sun Q."/>
            <person name="Zhou Y."/>
        </authorList>
    </citation>
    <scope>NUCLEOTIDE SEQUENCE</scope>
    <source>
        <strain evidence="6">CGMCC 1.15371</strain>
    </source>
</reference>
<organism evidence="6 7">
    <name type="scientific">Pullulanibacillus camelliae</name>
    <dbReference type="NCBI Taxonomy" id="1707096"/>
    <lineage>
        <taxon>Bacteria</taxon>
        <taxon>Bacillati</taxon>
        <taxon>Bacillota</taxon>
        <taxon>Bacilli</taxon>
        <taxon>Bacillales</taxon>
        <taxon>Sporolactobacillaceae</taxon>
        <taxon>Pullulanibacillus</taxon>
    </lineage>
</organism>
<evidence type="ECO:0000259" key="5">
    <source>
        <dbReference type="PROSITE" id="PS51782"/>
    </source>
</evidence>
<dbReference type="GO" id="GO:0009253">
    <property type="term" value="P:peptidoglycan catabolic process"/>
    <property type="evidence" value="ECO:0007669"/>
    <property type="project" value="InterPro"/>
</dbReference>
<evidence type="ECO:0000313" key="6">
    <source>
        <dbReference type="EMBL" id="GGE56991.1"/>
    </source>
</evidence>
<dbReference type="GO" id="GO:0003796">
    <property type="term" value="F:lysozyme activity"/>
    <property type="evidence" value="ECO:0007669"/>
    <property type="project" value="UniProtKB-EC"/>
</dbReference>
<proteinExistence type="inferred from homology"/>
<dbReference type="Gene3D" id="3.10.350.10">
    <property type="entry name" value="LysM domain"/>
    <property type="match status" value="1"/>
</dbReference>
<evidence type="ECO:0000313" key="7">
    <source>
        <dbReference type="Proteomes" id="UP000628775"/>
    </source>
</evidence>
<evidence type="ECO:0000256" key="1">
    <source>
        <dbReference type="ARBA" id="ARBA00010646"/>
    </source>
</evidence>
<dbReference type="InterPro" id="IPR002477">
    <property type="entry name" value="Peptidoglycan-bd-like"/>
</dbReference>
<dbReference type="EMBL" id="BMIR01000040">
    <property type="protein sequence ID" value="GGE56991.1"/>
    <property type="molecule type" value="Genomic_DNA"/>
</dbReference>
<dbReference type="Gene3D" id="3.20.20.80">
    <property type="entry name" value="Glycosidases"/>
    <property type="match status" value="1"/>
</dbReference>
<evidence type="ECO:0000256" key="4">
    <source>
        <dbReference type="RuleBase" id="RU361176"/>
    </source>
</evidence>
<dbReference type="Pfam" id="PF01476">
    <property type="entry name" value="LysM"/>
    <property type="match status" value="1"/>
</dbReference>
<dbReference type="InterPro" id="IPR018392">
    <property type="entry name" value="LysM"/>
</dbReference>
<dbReference type="AlphaFoldDB" id="A0A8J2YP12"/>
<dbReference type="PROSITE" id="PS00953">
    <property type="entry name" value="GLYCOSYL_HYDROL_F25_1"/>
    <property type="match status" value="1"/>
</dbReference>
<sequence>MQERSEKMLQGIDVSHWQGDIDWQKVKQAGKSFVFIKATEGPSFVDPMLKKHHNGAKSAGMKVGFYHFARFTSEKEAVQEAQHFLETTKGLSRDLPYALDIETNNASLSKSTLSKAALAFLNHIKQIHGKNAILLYTYTSFAKTHLDASLKSIPLWIAHYGVKKPGNNGIWNTWQYFQYSSNGTVPGIKGEVCLDTTASLQSSPSKGQKPASSKPTYYKIKKGDTFWALENQFHLAHGTLQKWNPKLNPKALPIGKTIIIGYKPSATDNAIVPYPGHLIGPGSKDQKNIKRIQRAVKVPADGIYGPVTRRAVMNYQKRHHLSIDGIVGPETWNTLF</sequence>
<comment type="catalytic activity">
    <reaction evidence="4">
        <text>Hydrolysis of (1-&gt;4)-beta-linkages between N-acetylmuramic acid and N-acetyl-D-glucosamine residues in a peptidoglycan and between N-acetyl-D-glucosamine residues in chitodextrins.</text>
        <dbReference type="EC" id="3.2.1.17"/>
    </reaction>
</comment>
<dbReference type="InterPro" id="IPR036779">
    <property type="entry name" value="LysM_dom_sf"/>
</dbReference>
<dbReference type="InterPro" id="IPR017853">
    <property type="entry name" value="GH"/>
</dbReference>
<dbReference type="CDD" id="cd00118">
    <property type="entry name" value="LysM"/>
    <property type="match status" value="1"/>
</dbReference>
<accession>A0A8J2YP12</accession>
<gene>
    <name evidence="6" type="ORF">GCM10011391_39860</name>
</gene>
<dbReference type="SUPFAM" id="SSF47090">
    <property type="entry name" value="PGBD-like"/>
    <property type="match status" value="1"/>
</dbReference>
<dbReference type="SMART" id="SM00257">
    <property type="entry name" value="LysM"/>
    <property type="match status" value="1"/>
</dbReference>
<reference evidence="6" key="1">
    <citation type="journal article" date="2014" name="Int. J. Syst. Evol. Microbiol.">
        <title>Complete genome sequence of Corynebacterium casei LMG S-19264T (=DSM 44701T), isolated from a smear-ripened cheese.</title>
        <authorList>
            <consortium name="US DOE Joint Genome Institute (JGI-PGF)"/>
            <person name="Walter F."/>
            <person name="Albersmeier A."/>
            <person name="Kalinowski J."/>
            <person name="Ruckert C."/>
        </authorList>
    </citation>
    <scope>NUCLEOTIDE SEQUENCE</scope>
    <source>
        <strain evidence="6">CGMCC 1.15371</strain>
    </source>
</reference>
<dbReference type="PANTHER" id="PTHR34135:SF2">
    <property type="entry name" value="LYSOZYME"/>
    <property type="match status" value="1"/>
</dbReference>
<dbReference type="GO" id="GO:0016052">
    <property type="term" value="P:carbohydrate catabolic process"/>
    <property type="evidence" value="ECO:0007669"/>
    <property type="project" value="TreeGrafter"/>
</dbReference>
<evidence type="ECO:0000256" key="2">
    <source>
        <dbReference type="ARBA" id="ARBA00022801"/>
    </source>
</evidence>
<dbReference type="InterPro" id="IPR036365">
    <property type="entry name" value="PGBD-like_sf"/>
</dbReference>
<dbReference type="PROSITE" id="PS51782">
    <property type="entry name" value="LYSM"/>
    <property type="match status" value="1"/>
</dbReference>
<dbReference type="Pfam" id="PF01471">
    <property type="entry name" value="PG_binding_1"/>
    <property type="match status" value="1"/>
</dbReference>
<dbReference type="RefSeq" id="WP_188699070.1">
    <property type="nucleotide sequence ID" value="NZ_BMIR01000040.1"/>
</dbReference>
<dbReference type="SUPFAM" id="SSF54106">
    <property type="entry name" value="LysM domain"/>
    <property type="match status" value="1"/>
</dbReference>
<dbReference type="Proteomes" id="UP000628775">
    <property type="component" value="Unassembled WGS sequence"/>
</dbReference>
<keyword evidence="3 4" id="KW-0326">Glycosidase</keyword>
<comment type="similarity">
    <text evidence="1 4">Belongs to the glycosyl hydrolase 25 family.</text>
</comment>
<protein>
    <recommendedName>
        <fullName evidence="4">Lysozyme</fullName>
        <ecNumber evidence="4">3.2.1.17</ecNumber>
    </recommendedName>
</protein>
<dbReference type="PANTHER" id="PTHR34135">
    <property type="entry name" value="LYSOZYME"/>
    <property type="match status" value="1"/>
</dbReference>
<evidence type="ECO:0000256" key="3">
    <source>
        <dbReference type="ARBA" id="ARBA00023295"/>
    </source>
</evidence>
<dbReference type="SMART" id="SM00641">
    <property type="entry name" value="Glyco_25"/>
    <property type="match status" value="1"/>
</dbReference>
<dbReference type="InterPro" id="IPR018077">
    <property type="entry name" value="Glyco_hydro_fam25_subgr"/>
</dbReference>
<dbReference type="PROSITE" id="PS51904">
    <property type="entry name" value="GLYCOSYL_HYDROL_F25_2"/>
    <property type="match status" value="1"/>
</dbReference>
<dbReference type="EC" id="3.2.1.17" evidence="4"/>
<dbReference type="InterPro" id="IPR008270">
    <property type="entry name" value="Glyco_hydro_25_AS"/>
</dbReference>